<evidence type="ECO:0000259" key="3">
    <source>
        <dbReference type="Pfam" id="PF01408"/>
    </source>
</evidence>
<feature type="domain" description="Gfo/Idh/MocA-like oxidoreductase N-terminal" evidence="3">
    <location>
        <begin position="58"/>
        <end position="134"/>
    </location>
</feature>
<accession>A0ABT8E925</accession>
<dbReference type="Pfam" id="PF01408">
    <property type="entry name" value="GFO_IDH_MocA"/>
    <property type="match status" value="1"/>
</dbReference>
<protein>
    <submittedName>
        <fullName evidence="4">Gfo/Idh/MocA family oxidoreductase</fullName>
    </submittedName>
</protein>
<comment type="caution">
    <text evidence="4">The sequence shown here is derived from an EMBL/GenBank/DDBJ whole genome shotgun (WGS) entry which is preliminary data.</text>
</comment>
<dbReference type="Gene3D" id="3.30.360.10">
    <property type="entry name" value="Dihydrodipicolinate Reductase, domain 2"/>
    <property type="match status" value="1"/>
</dbReference>
<evidence type="ECO:0000313" key="4">
    <source>
        <dbReference type="EMBL" id="MDN4074411.1"/>
    </source>
</evidence>
<gene>
    <name evidence="4" type="ORF">QYF49_15610</name>
</gene>
<evidence type="ECO:0000256" key="2">
    <source>
        <dbReference type="ARBA" id="ARBA00023002"/>
    </source>
</evidence>
<reference evidence="4" key="1">
    <citation type="submission" date="2023-06" db="EMBL/GenBank/DDBJ databases">
        <title>Draft Genome Sequences of Representative Paenibacillus Polymyxa, Bacillus cereus, Fictibacillus sp., and Brevibacillus agri Strains Isolated from Amazonian Dark Earth.</title>
        <authorList>
            <person name="Pellegrinetti T.A."/>
            <person name="Cunha I.C.M."/>
            <person name="Chaves M.G."/>
            <person name="Freitas A.S."/>
            <person name="Silva A.V.R."/>
            <person name="Tsai S.M."/>
            <person name="Mendes L.W."/>
        </authorList>
    </citation>
    <scope>NUCLEOTIDE SEQUENCE</scope>
    <source>
        <strain evidence="4">CENA-BCM004</strain>
    </source>
</reference>
<dbReference type="InterPro" id="IPR000683">
    <property type="entry name" value="Gfo/Idh/MocA-like_OxRdtase_N"/>
</dbReference>
<dbReference type="RefSeq" id="WP_290400543.1">
    <property type="nucleotide sequence ID" value="NZ_JAUHLN010000003.1"/>
</dbReference>
<dbReference type="InterPro" id="IPR051317">
    <property type="entry name" value="Gfo/Idh/MocA_oxidoreduct"/>
</dbReference>
<evidence type="ECO:0000256" key="1">
    <source>
        <dbReference type="ARBA" id="ARBA00010928"/>
    </source>
</evidence>
<organism evidence="4 5">
    <name type="scientific">Fictibacillus terranigra</name>
    <dbReference type="NCBI Taxonomy" id="3058424"/>
    <lineage>
        <taxon>Bacteria</taxon>
        <taxon>Bacillati</taxon>
        <taxon>Bacillota</taxon>
        <taxon>Bacilli</taxon>
        <taxon>Bacillales</taxon>
        <taxon>Fictibacillaceae</taxon>
        <taxon>Fictibacillus</taxon>
    </lineage>
</organism>
<comment type="similarity">
    <text evidence="1">Belongs to the Gfo/Idh/MocA family.</text>
</comment>
<dbReference type="SUPFAM" id="SSF51735">
    <property type="entry name" value="NAD(P)-binding Rossmann-fold domains"/>
    <property type="match status" value="1"/>
</dbReference>
<name>A0ABT8E925_9BACL</name>
<dbReference type="InterPro" id="IPR036291">
    <property type="entry name" value="NAD(P)-bd_dom_sf"/>
</dbReference>
<dbReference type="Gene3D" id="3.40.50.720">
    <property type="entry name" value="NAD(P)-binding Rossmann-like Domain"/>
    <property type="match status" value="1"/>
</dbReference>
<dbReference type="PANTHER" id="PTHR43708:SF5">
    <property type="entry name" value="CONSERVED EXPRESSED OXIDOREDUCTASE (EUROFUNG)-RELATED"/>
    <property type="match status" value="1"/>
</dbReference>
<keyword evidence="5" id="KW-1185">Reference proteome</keyword>
<keyword evidence="2" id="KW-0560">Oxidoreductase</keyword>
<dbReference type="EMBL" id="JAUHLN010000003">
    <property type="protein sequence ID" value="MDN4074411.1"/>
    <property type="molecule type" value="Genomic_DNA"/>
</dbReference>
<proteinExistence type="inferred from homology"/>
<dbReference type="PANTHER" id="PTHR43708">
    <property type="entry name" value="CONSERVED EXPRESSED OXIDOREDUCTASE (EUROFUNG)"/>
    <property type="match status" value="1"/>
</dbReference>
<dbReference type="Proteomes" id="UP001168694">
    <property type="component" value="Unassembled WGS sequence"/>
</dbReference>
<sequence>MLKIGMIGLDTTHCPAFTDLLNNEKNPHHIKGGRIVAAYPGGSADFELSSSRVGPITRQLEKDFHVKMLGSPEEVAEQTDAILLTSVDGRVHLEQFSRVVPYGKPIYIDKPLACSSADARRIFDLAQQYNVPVSSSSSLRFSEELQQAAMDQGSIFGADTYGPMKIEPPLPGLFWYGIHSIEMLFTVMGTGCRQVGCTVNNDHDVIVGKWADGRIGTVRGNRTGNHQFGALVHRRSGTAFVDCQKGTKPHYASLLEEVMKMFTTGESPVGMDESMEVIRFIEAANESRQTGKTVLLGERMAQN</sequence>
<evidence type="ECO:0000313" key="5">
    <source>
        <dbReference type="Proteomes" id="UP001168694"/>
    </source>
</evidence>